<dbReference type="AlphaFoldDB" id="A0A4Q7PGE3"/>
<sequence length="77" mass="9066">MAVIQDFLLHLETSKKKIMNKKYLSFPLLIIAIILGVAIFKDFNFNTLTFKNLWLDIVYIIVFIVSLFLLFKKKKAK</sequence>
<name>A0A4Q7PGE3_9FLAO</name>
<comment type="caution">
    <text evidence="2">The sequence shown here is derived from an EMBL/GenBank/DDBJ whole genome shotgun (WGS) entry which is preliminary data.</text>
</comment>
<evidence type="ECO:0000256" key="1">
    <source>
        <dbReference type="SAM" id="Phobius"/>
    </source>
</evidence>
<organism evidence="2 3">
    <name type="scientific">Aquimarina brevivitae</name>
    <dbReference type="NCBI Taxonomy" id="323412"/>
    <lineage>
        <taxon>Bacteria</taxon>
        <taxon>Pseudomonadati</taxon>
        <taxon>Bacteroidota</taxon>
        <taxon>Flavobacteriia</taxon>
        <taxon>Flavobacteriales</taxon>
        <taxon>Flavobacteriaceae</taxon>
        <taxon>Aquimarina</taxon>
    </lineage>
</organism>
<feature type="transmembrane region" description="Helical" evidence="1">
    <location>
        <begin position="23"/>
        <end position="41"/>
    </location>
</feature>
<accession>A0A4Q7PGE3</accession>
<protein>
    <submittedName>
        <fullName evidence="2">Uncharacterized protein</fullName>
    </submittedName>
</protein>
<keyword evidence="1" id="KW-1133">Transmembrane helix</keyword>
<evidence type="ECO:0000313" key="2">
    <source>
        <dbReference type="EMBL" id="RZS99435.1"/>
    </source>
</evidence>
<keyword evidence="3" id="KW-1185">Reference proteome</keyword>
<reference evidence="2 3" key="1">
    <citation type="submission" date="2019-02" db="EMBL/GenBank/DDBJ databases">
        <title>Genomic Encyclopedia of Type Strains, Phase IV (KMG-IV): sequencing the most valuable type-strain genomes for metagenomic binning, comparative biology and taxonomic classification.</title>
        <authorList>
            <person name="Goeker M."/>
        </authorList>
    </citation>
    <scope>NUCLEOTIDE SEQUENCE [LARGE SCALE GENOMIC DNA]</scope>
    <source>
        <strain evidence="2 3">DSM 17196</strain>
    </source>
</reference>
<dbReference type="EMBL" id="SGXE01000001">
    <property type="protein sequence ID" value="RZS99435.1"/>
    <property type="molecule type" value="Genomic_DNA"/>
</dbReference>
<keyword evidence="1" id="KW-0472">Membrane</keyword>
<gene>
    <name evidence="2" type="ORF">EV197_0645</name>
</gene>
<feature type="transmembrane region" description="Helical" evidence="1">
    <location>
        <begin position="53"/>
        <end position="71"/>
    </location>
</feature>
<keyword evidence="1" id="KW-0812">Transmembrane</keyword>
<evidence type="ECO:0000313" key="3">
    <source>
        <dbReference type="Proteomes" id="UP000292262"/>
    </source>
</evidence>
<proteinExistence type="predicted"/>
<dbReference type="Proteomes" id="UP000292262">
    <property type="component" value="Unassembled WGS sequence"/>
</dbReference>